<accession>A0ACC3BCZ0</accession>
<evidence type="ECO:0000313" key="1">
    <source>
        <dbReference type="EMBL" id="KAK1148162.1"/>
    </source>
</evidence>
<sequence>MPSDHQPSKLRVAVIGAGPAGLGAAIEFHKLPFVDLQVYEQAKELREVGAGISIQRNTWRMLDALGVYDNIDPKNIFRAPDGHSVQHRLRLSSRLTEVTELPSGRLSLSFEDGHSDEVDLVVGADGVRSVVRQHAFPDHRISYTGTTAYRGLVNSQEILSIKGFPDAVTFWHGPTRWLYTCNLNNNIYEVTARTDLPDDGKTVSWGQDANIDDIRDRYDEFSPVVKEVLSKVKEVKKFALFAGPRLSSVIHGDAIALIGDASHPLSGAFGAGAGFALEDVYVLTQAVKWAHERGYPVRDALEIYDRVRSPHYEAMYNILDKFGQSNEAVRNAVSFDEAVEITIKSKWADQYGWLYHYDVQEDWKKAYEEEDARRAKQKGEVSSRL</sequence>
<dbReference type="EMBL" id="JAOPJF010000009">
    <property type="protein sequence ID" value="KAK1148162.1"/>
    <property type="molecule type" value="Genomic_DNA"/>
</dbReference>
<dbReference type="Proteomes" id="UP001177260">
    <property type="component" value="Unassembled WGS sequence"/>
</dbReference>
<evidence type="ECO:0000313" key="2">
    <source>
        <dbReference type="Proteomes" id="UP001177260"/>
    </source>
</evidence>
<name>A0ACC3BCZ0_9EURO</name>
<comment type="caution">
    <text evidence="1">The sequence shown here is derived from an EMBL/GenBank/DDBJ whole genome shotgun (WGS) entry which is preliminary data.</text>
</comment>
<proteinExistence type="predicted"/>
<keyword evidence="2" id="KW-1185">Reference proteome</keyword>
<reference evidence="1 2" key="1">
    <citation type="journal article" date="2023" name="ACS Omega">
        <title>Identification of the Neoaspergillic Acid Biosynthesis Gene Cluster by Establishing an In Vitro CRISPR-Ribonucleoprotein Genetic System in Aspergillus melleus.</title>
        <authorList>
            <person name="Yuan B."/>
            <person name="Grau M.F."/>
            <person name="Murata R.M."/>
            <person name="Torok T."/>
            <person name="Venkateswaran K."/>
            <person name="Stajich J.E."/>
            <person name="Wang C.C.C."/>
        </authorList>
    </citation>
    <scope>NUCLEOTIDE SEQUENCE [LARGE SCALE GENOMIC DNA]</scope>
    <source>
        <strain evidence="1 2">IMV 1140</strain>
    </source>
</reference>
<protein>
    <submittedName>
        <fullName evidence="1">Uncharacterized protein</fullName>
    </submittedName>
</protein>
<gene>
    <name evidence="1" type="ORF">N8T08_010804</name>
</gene>
<organism evidence="1 2">
    <name type="scientific">Aspergillus melleus</name>
    <dbReference type="NCBI Taxonomy" id="138277"/>
    <lineage>
        <taxon>Eukaryota</taxon>
        <taxon>Fungi</taxon>
        <taxon>Dikarya</taxon>
        <taxon>Ascomycota</taxon>
        <taxon>Pezizomycotina</taxon>
        <taxon>Eurotiomycetes</taxon>
        <taxon>Eurotiomycetidae</taxon>
        <taxon>Eurotiales</taxon>
        <taxon>Aspergillaceae</taxon>
        <taxon>Aspergillus</taxon>
        <taxon>Aspergillus subgen. Circumdati</taxon>
    </lineage>
</organism>